<dbReference type="FunFam" id="3.30.1360.40:FF:000001">
    <property type="entry name" value="Ribosome-recycling factor"/>
    <property type="match status" value="1"/>
</dbReference>
<proteinExistence type="inferred from homology"/>
<dbReference type="AlphaFoldDB" id="A0A7H1AZN7"/>
<reference evidence="8 9" key="1">
    <citation type="submission" date="2020-09" db="EMBL/GenBank/DDBJ databases">
        <title>Genome sequence of the banana aphid, Pentalonia nigronervosa Coquerel (Hemiptera: Aphididae) and its symbionts.</title>
        <authorList>
            <person name="Mathers T.C."/>
            <person name="Mugford S.T."/>
            <person name="Hogenhout S.A."/>
            <person name="Tripathi L."/>
        </authorList>
    </citation>
    <scope>NUCLEOTIDE SEQUENCE [LARGE SCALE GENOMIC DNA]</scope>
    <source>
        <strain evidence="8">Ba4</strain>
    </source>
</reference>
<dbReference type="PANTHER" id="PTHR20982">
    <property type="entry name" value="RIBOSOME RECYCLING FACTOR"/>
    <property type="match status" value="1"/>
</dbReference>
<dbReference type="FunFam" id="1.10.132.20:FF:000001">
    <property type="entry name" value="Ribosome-recycling factor"/>
    <property type="match status" value="1"/>
</dbReference>
<dbReference type="HAMAP" id="MF_00040">
    <property type="entry name" value="RRF"/>
    <property type="match status" value="1"/>
</dbReference>
<dbReference type="SUPFAM" id="SSF55194">
    <property type="entry name" value="Ribosome recycling factor, RRF"/>
    <property type="match status" value="1"/>
</dbReference>
<keyword evidence="3 6" id="KW-0963">Cytoplasm</keyword>
<dbReference type="Gene3D" id="1.10.132.20">
    <property type="entry name" value="Ribosome-recycling factor"/>
    <property type="match status" value="1"/>
</dbReference>
<dbReference type="PANTHER" id="PTHR20982:SF3">
    <property type="entry name" value="MITOCHONDRIAL RIBOSOME RECYCLING FACTOR PSEUDO 1"/>
    <property type="match status" value="1"/>
</dbReference>
<dbReference type="GO" id="GO:0005829">
    <property type="term" value="C:cytosol"/>
    <property type="evidence" value="ECO:0007669"/>
    <property type="project" value="GOC"/>
</dbReference>
<dbReference type="NCBIfam" id="TIGR00496">
    <property type="entry name" value="frr"/>
    <property type="match status" value="1"/>
</dbReference>
<dbReference type="Gene3D" id="3.30.1360.40">
    <property type="match status" value="1"/>
</dbReference>
<comment type="subcellular location">
    <subcellularLocation>
        <location evidence="1 6">Cytoplasm</location>
    </subcellularLocation>
</comment>
<accession>A0A7H1AZN7</accession>
<organism evidence="8 9">
    <name type="scientific">Buchnera aphidicola</name>
    <name type="common">Pentalonia nigronervosa</name>
    <dbReference type="NCBI Taxonomy" id="1309793"/>
    <lineage>
        <taxon>Bacteria</taxon>
        <taxon>Pseudomonadati</taxon>
        <taxon>Pseudomonadota</taxon>
        <taxon>Gammaproteobacteria</taxon>
        <taxon>Enterobacterales</taxon>
        <taxon>Erwiniaceae</taxon>
        <taxon>Buchnera</taxon>
    </lineage>
</organism>
<evidence type="ECO:0000256" key="5">
    <source>
        <dbReference type="ARBA" id="ARBA00025050"/>
    </source>
</evidence>
<evidence type="ECO:0000256" key="2">
    <source>
        <dbReference type="ARBA" id="ARBA00005912"/>
    </source>
</evidence>
<keyword evidence="4 6" id="KW-0648">Protein biosynthesis</keyword>
<dbReference type="GO" id="GO:0002184">
    <property type="term" value="P:cytoplasmic translational termination"/>
    <property type="evidence" value="ECO:0007669"/>
    <property type="project" value="TreeGrafter"/>
</dbReference>
<dbReference type="InterPro" id="IPR036191">
    <property type="entry name" value="RRF_sf"/>
</dbReference>
<evidence type="ECO:0000259" key="7">
    <source>
        <dbReference type="Pfam" id="PF01765"/>
    </source>
</evidence>
<dbReference type="Pfam" id="PF01765">
    <property type="entry name" value="RRF"/>
    <property type="match status" value="1"/>
</dbReference>
<protein>
    <recommendedName>
        <fullName evidence="6">Ribosome-recycling factor</fullName>
        <shortName evidence="6">RRF</shortName>
    </recommendedName>
    <alternativeName>
        <fullName evidence="6">Ribosome-releasing factor</fullName>
    </alternativeName>
</protein>
<evidence type="ECO:0000256" key="1">
    <source>
        <dbReference type="ARBA" id="ARBA00004496"/>
    </source>
</evidence>
<dbReference type="InterPro" id="IPR023584">
    <property type="entry name" value="Ribosome_recyc_fac_dom"/>
</dbReference>
<sequence length="185" mass="21631">MINEIYSQNCKKMDTCVQLFQTNVSNIRTGRASPALLNNIFIEYFGVKTHLQKIANITVENSHTLKIHVFDNSITVLIRKAILNSNLGLNPIEHGQNILVPIPELTEDRRKNLIKMIRLDAEKSRVCIRNIRRNTNSKIKEFSKKEIISKDHEYIDQIKIQKITDEYIKKIDNILLKKEQEIMKF</sequence>
<evidence type="ECO:0000313" key="8">
    <source>
        <dbReference type="EMBL" id="QNS01942.1"/>
    </source>
</evidence>
<dbReference type="EMBL" id="CP061275">
    <property type="protein sequence ID" value="QNS01942.1"/>
    <property type="molecule type" value="Genomic_DNA"/>
</dbReference>
<dbReference type="CDD" id="cd00520">
    <property type="entry name" value="RRF"/>
    <property type="match status" value="1"/>
</dbReference>
<comment type="function">
    <text evidence="5 6">Responsible for the release of ribosomes from messenger RNA at the termination of protein biosynthesis. May increase the efficiency of translation by recycling ribosomes from one round of translation to another.</text>
</comment>
<name>A0A7H1AZN7_9GAMM</name>
<evidence type="ECO:0000256" key="6">
    <source>
        <dbReference type="HAMAP-Rule" id="MF_00040"/>
    </source>
</evidence>
<dbReference type="GO" id="GO:0043023">
    <property type="term" value="F:ribosomal large subunit binding"/>
    <property type="evidence" value="ECO:0007669"/>
    <property type="project" value="TreeGrafter"/>
</dbReference>
<gene>
    <name evidence="6 8" type="primary">frr</name>
    <name evidence="8" type="ORF">ICW73_00470</name>
</gene>
<dbReference type="Proteomes" id="UP000516346">
    <property type="component" value="Chromosome"/>
</dbReference>
<evidence type="ECO:0000256" key="4">
    <source>
        <dbReference type="ARBA" id="ARBA00022917"/>
    </source>
</evidence>
<feature type="domain" description="Ribosome recycling factor" evidence="7">
    <location>
        <begin position="20"/>
        <end position="183"/>
    </location>
</feature>
<comment type="similarity">
    <text evidence="2 6">Belongs to the RRF family.</text>
</comment>
<evidence type="ECO:0000313" key="9">
    <source>
        <dbReference type="Proteomes" id="UP000516346"/>
    </source>
</evidence>
<evidence type="ECO:0000256" key="3">
    <source>
        <dbReference type="ARBA" id="ARBA00022490"/>
    </source>
</evidence>
<dbReference type="InterPro" id="IPR002661">
    <property type="entry name" value="Ribosome_recyc_fac"/>
</dbReference>